<evidence type="ECO:0000313" key="1">
    <source>
        <dbReference type="EMBL" id="MED6222076.1"/>
    </source>
</evidence>
<name>A0ABU6ZJE2_9FABA</name>
<keyword evidence="2" id="KW-1185">Reference proteome</keyword>
<accession>A0ABU6ZJE2</accession>
<protein>
    <submittedName>
        <fullName evidence="1">Uncharacterized protein</fullName>
    </submittedName>
</protein>
<dbReference type="Proteomes" id="UP001341840">
    <property type="component" value="Unassembled WGS sequence"/>
</dbReference>
<reference evidence="1 2" key="1">
    <citation type="journal article" date="2023" name="Plants (Basel)">
        <title>Bridging the Gap: Combining Genomics and Transcriptomics Approaches to Understand Stylosanthes scabra, an Orphan Legume from the Brazilian Caatinga.</title>
        <authorList>
            <person name="Ferreira-Neto J.R.C."/>
            <person name="da Silva M.D."/>
            <person name="Binneck E."/>
            <person name="de Melo N.F."/>
            <person name="da Silva R.H."/>
            <person name="de Melo A.L.T.M."/>
            <person name="Pandolfi V."/>
            <person name="Bustamante F.O."/>
            <person name="Brasileiro-Vidal A.C."/>
            <person name="Benko-Iseppon A.M."/>
        </authorList>
    </citation>
    <scope>NUCLEOTIDE SEQUENCE [LARGE SCALE GENOMIC DNA]</scope>
    <source>
        <tissue evidence="1">Leaves</tissue>
    </source>
</reference>
<gene>
    <name evidence="1" type="ORF">PIB30_060955</name>
</gene>
<comment type="caution">
    <text evidence="1">The sequence shown here is derived from an EMBL/GenBank/DDBJ whole genome shotgun (WGS) entry which is preliminary data.</text>
</comment>
<dbReference type="EMBL" id="JASCZI010272406">
    <property type="protein sequence ID" value="MED6222076.1"/>
    <property type="molecule type" value="Genomic_DNA"/>
</dbReference>
<sequence length="95" mass="10752">MVITPKKFGGLGIRDPRCVNVALLGKLVWQMFHSHDKLWEVCQNISLYNPDKQAGPGPGWLWNASSSKSYFTGSGYNWLCQRKMQHSPRNLSSLS</sequence>
<evidence type="ECO:0000313" key="2">
    <source>
        <dbReference type="Proteomes" id="UP001341840"/>
    </source>
</evidence>
<proteinExistence type="predicted"/>
<organism evidence="1 2">
    <name type="scientific">Stylosanthes scabra</name>
    <dbReference type="NCBI Taxonomy" id="79078"/>
    <lineage>
        <taxon>Eukaryota</taxon>
        <taxon>Viridiplantae</taxon>
        <taxon>Streptophyta</taxon>
        <taxon>Embryophyta</taxon>
        <taxon>Tracheophyta</taxon>
        <taxon>Spermatophyta</taxon>
        <taxon>Magnoliopsida</taxon>
        <taxon>eudicotyledons</taxon>
        <taxon>Gunneridae</taxon>
        <taxon>Pentapetalae</taxon>
        <taxon>rosids</taxon>
        <taxon>fabids</taxon>
        <taxon>Fabales</taxon>
        <taxon>Fabaceae</taxon>
        <taxon>Papilionoideae</taxon>
        <taxon>50 kb inversion clade</taxon>
        <taxon>dalbergioids sensu lato</taxon>
        <taxon>Dalbergieae</taxon>
        <taxon>Pterocarpus clade</taxon>
        <taxon>Stylosanthes</taxon>
    </lineage>
</organism>